<reference evidence="3 4" key="1">
    <citation type="submission" date="2014-10" db="EMBL/GenBank/DDBJ databases">
        <title>Draft genome sequence of the proteorhodopsin-containing marine bacterium Dokdonia donghaensis.</title>
        <authorList>
            <person name="Gomez-Consarnau L."/>
            <person name="Gonzalez J.M."/>
            <person name="Riedel T."/>
            <person name="Jaenicke S."/>
            <person name="Wagner-Doebler I."/>
            <person name="Fuhrman J.A."/>
        </authorList>
    </citation>
    <scope>NUCLEOTIDE SEQUENCE [LARGE SCALE GENOMIC DNA]</scope>
    <source>
        <strain evidence="3 4">DSW-1</strain>
    </source>
</reference>
<evidence type="ECO:0000313" key="4">
    <source>
        <dbReference type="Proteomes" id="UP000030140"/>
    </source>
</evidence>
<dbReference type="Proteomes" id="UP000030140">
    <property type="component" value="Unassembled WGS sequence"/>
</dbReference>
<organism evidence="3 4">
    <name type="scientific">Dokdonia donghaensis DSW-1</name>
    <dbReference type="NCBI Taxonomy" id="1300343"/>
    <lineage>
        <taxon>Bacteria</taxon>
        <taxon>Pseudomonadati</taxon>
        <taxon>Bacteroidota</taxon>
        <taxon>Flavobacteriia</taxon>
        <taxon>Flavobacteriales</taxon>
        <taxon>Flavobacteriaceae</taxon>
        <taxon>Dokdonia</taxon>
    </lineage>
</organism>
<dbReference type="AlphaFoldDB" id="A0A0A2GT53"/>
<feature type="transmembrane region" description="Helical" evidence="2">
    <location>
        <begin position="12"/>
        <end position="35"/>
    </location>
</feature>
<gene>
    <name evidence="3" type="ORF">NV36_06075</name>
</gene>
<name>A0A0A2GT53_9FLAO</name>
<evidence type="ECO:0000256" key="1">
    <source>
        <dbReference type="SAM" id="MobiDB-lite"/>
    </source>
</evidence>
<dbReference type="EMBL" id="JSAQ01000001">
    <property type="protein sequence ID" value="KGO06444.1"/>
    <property type="molecule type" value="Genomic_DNA"/>
</dbReference>
<keyword evidence="2" id="KW-0472">Membrane</keyword>
<sequence length="277" mass="29395">MAYLDTIHKRKSFTISSIIMAIILLLMFMVGMNYMDPPEEGGIAVNFGTSSVGSGNVQPTKPVASAPKNTAPQPEPTPPEPEIKDEVVTQDTEDAPVIEKKPKETPKPKVEKPKEKPVEKPVEEAKPDPKPDKSTTSALDALINGPKKDGVAQGGEGNDNQAGDKGDPNGDPNASSYYGTGRGLDGDGNYQLGGRKALGKPKRQQECNESGVVVVSIEVDRTGKVIKATPGVRGTTNNTRCLLEPAKAAALATKFNADSKAPSKQIGKIVYRFSLSD</sequence>
<accession>A0A0A2GT53</accession>
<evidence type="ECO:0000256" key="2">
    <source>
        <dbReference type="SAM" id="Phobius"/>
    </source>
</evidence>
<keyword evidence="2" id="KW-1133">Transmembrane helix</keyword>
<keyword evidence="4" id="KW-1185">Reference proteome</keyword>
<feature type="region of interest" description="Disordered" evidence="1">
    <location>
        <begin position="53"/>
        <end position="208"/>
    </location>
</feature>
<comment type="caution">
    <text evidence="3">The sequence shown here is derived from an EMBL/GenBank/DDBJ whole genome shotgun (WGS) entry which is preliminary data.</text>
</comment>
<protein>
    <submittedName>
        <fullName evidence="3">Energy transducer TonB</fullName>
    </submittedName>
</protein>
<dbReference type="RefSeq" id="WP_035325465.1">
    <property type="nucleotide sequence ID" value="NZ_CP015125.1"/>
</dbReference>
<feature type="compositionally biased region" description="Basic and acidic residues" evidence="1">
    <location>
        <begin position="97"/>
        <end position="133"/>
    </location>
</feature>
<dbReference type="OrthoDB" id="676306at2"/>
<proteinExistence type="predicted"/>
<evidence type="ECO:0000313" key="3">
    <source>
        <dbReference type="EMBL" id="KGO06444.1"/>
    </source>
</evidence>
<keyword evidence="2" id="KW-0812">Transmembrane</keyword>